<gene>
    <name evidence="1" type="ORF">SAMN04489737_0400</name>
</gene>
<evidence type="ECO:0000313" key="1">
    <source>
        <dbReference type="EMBL" id="SDU78268.1"/>
    </source>
</evidence>
<dbReference type="AlphaFoldDB" id="A0A1H2LCC7"/>
<dbReference type="Proteomes" id="UP000214355">
    <property type="component" value="Chromosome I"/>
</dbReference>
<accession>A0A1H2LCC7</accession>
<organism evidence="1 2">
    <name type="scientific">Arcanobacterium phocae</name>
    <dbReference type="NCBI Taxonomy" id="131112"/>
    <lineage>
        <taxon>Bacteria</taxon>
        <taxon>Bacillati</taxon>
        <taxon>Actinomycetota</taxon>
        <taxon>Actinomycetes</taxon>
        <taxon>Actinomycetales</taxon>
        <taxon>Actinomycetaceae</taxon>
        <taxon>Arcanobacterium</taxon>
    </lineage>
</organism>
<evidence type="ECO:0000313" key="2">
    <source>
        <dbReference type="Proteomes" id="UP000214355"/>
    </source>
</evidence>
<proteinExistence type="predicted"/>
<dbReference type="STRING" id="131112.SAMN04489737_0400"/>
<name>A0A1H2LCC7_9ACTO</name>
<sequence>MSQLIATLVGDVPCEIYVTNMGGLCQGFVLSCHVVYVRDAG</sequence>
<reference evidence="2" key="1">
    <citation type="submission" date="2016-10" db="EMBL/GenBank/DDBJ databases">
        <authorList>
            <person name="Varghese N."/>
            <person name="Submissions S."/>
        </authorList>
    </citation>
    <scope>NUCLEOTIDE SEQUENCE [LARGE SCALE GENOMIC DNA]</scope>
    <source>
        <strain evidence="2">DSM 10002</strain>
    </source>
</reference>
<dbReference type="EMBL" id="LT629804">
    <property type="protein sequence ID" value="SDU78268.1"/>
    <property type="molecule type" value="Genomic_DNA"/>
</dbReference>
<keyword evidence="2" id="KW-1185">Reference proteome</keyword>
<protein>
    <submittedName>
        <fullName evidence="1">Uncharacterized protein</fullName>
    </submittedName>
</protein>